<proteinExistence type="predicted"/>
<reference evidence="2" key="1">
    <citation type="submission" date="2019-12" db="EMBL/GenBank/DDBJ databases">
        <title>An insight into the sialome of adult female Ixodes ricinus ticks feeding for 6 days.</title>
        <authorList>
            <person name="Perner J."/>
            <person name="Ribeiro J.M.C."/>
        </authorList>
    </citation>
    <scope>NUCLEOTIDE SEQUENCE</scope>
    <source>
        <strain evidence="2">Semi-engorged</strain>
        <tissue evidence="2">Salivary glands</tissue>
    </source>
</reference>
<dbReference type="AlphaFoldDB" id="A0A6B0U3F3"/>
<evidence type="ECO:0000256" key="1">
    <source>
        <dbReference type="SAM" id="Phobius"/>
    </source>
</evidence>
<accession>A0A6B0U3F3</accession>
<feature type="transmembrane region" description="Helical" evidence="1">
    <location>
        <begin position="12"/>
        <end position="34"/>
    </location>
</feature>
<organism evidence="2">
    <name type="scientific">Ixodes ricinus</name>
    <name type="common">Common tick</name>
    <name type="synonym">Acarus ricinus</name>
    <dbReference type="NCBI Taxonomy" id="34613"/>
    <lineage>
        <taxon>Eukaryota</taxon>
        <taxon>Metazoa</taxon>
        <taxon>Ecdysozoa</taxon>
        <taxon>Arthropoda</taxon>
        <taxon>Chelicerata</taxon>
        <taxon>Arachnida</taxon>
        <taxon>Acari</taxon>
        <taxon>Parasitiformes</taxon>
        <taxon>Ixodida</taxon>
        <taxon>Ixodoidea</taxon>
        <taxon>Ixodidae</taxon>
        <taxon>Ixodinae</taxon>
        <taxon>Ixodes</taxon>
    </lineage>
</organism>
<evidence type="ECO:0000313" key="2">
    <source>
        <dbReference type="EMBL" id="MXU83234.1"/>
    </source>
</evidence>
<name>A0A6B0U3F3_IXORI</name>
<keyword evidence="1" id="KW-0472">Membrane</keyword>
<dbReference type="EMBL" id="GIFC01001151">
    <property type="protein sequence ID" value="MXU83234.1"/>
    <property type="molecule type" value="Transcribed_RNA"/>
</dbReference>
<protein>
    <submittedName>
        <fullName evidence="2">Uncharacterized protein</fullName>
    </submittedName>
</protein>
<keyword evidence="1" id="KW-0812">Transmembrane</keyword>
<sequence>MMFVFVCSLDDLFYPFMLIIICILVFLHPVRIFYPCIHGFYCCICVMYVCLSSVKVFLSCCIIWLDGMHFHVIF</sequence>
<feature type="transmembrane region" description="Helical" evidence="1">
    <location>
        <begin position="41"/>
        <end position="65"/>
    </location>
</feature>
<keyword evidence="1" id="KW-1133">Transmembrane helix</keyword>